<feature type="compositionally biased region" description="Basic and acidic residues" evidence="1">
    <location>
        <begin position="81"/>
        <end position="93"/>
    </location>
</feature>
<dbReference type="PANTHER" id="PTHR28158">
    <property type="entry name" value="37S RIBOSOMAL PROTEIN S35, MITOCHONDRIAL"/>
    <property type="match status" value="1"/>
</dbReference>
<protein>
    <submittedName>
        <fullName evidence="2">Uncharacterized protein</fullName>
    </submittedName>
</protein>
<dbReference type="GO" id="GO:0003735">
    <property type="term" value="F:structural constituent of ribosome"/>
    <property type="evidence" value="ECO:0007669"/>
    <property type="project" value="TreeGrafter"/>
</dbReference>
<reference evidence="2 3" key="1">
    <citation type="journal article" date="2020" name="ISME J.">
        <title>Uncovering the hidden diversity of litter-decomposition mechanisms in mushroom-forming fungi.</title>
        <authorList>
            <person name="Floudas D."/>
            <person name="Bentzer J."/>
            <person name="Ahren D."/>
            <person name="Johansson T."/>
            <person name="Persson P."/>
            <person name="Tunlid A."/>
        </authorList>
    </citation>
    <scope>NUCLEOTIDE SEQUENCE [LARGE SCALE GENOMIC DNA]</scope>
    <source>
        <strain evidence="2 3">CBS 291.85</strain>
    </source>
</reference>
<evidence type="ECO:0000313" key="2">
    <source>
        <dbReference type="EMBL" id="KAF5375258.1"/>
    </source>
</evidence>
<dbReference type="EMBL" id="JAACJM010000001">
    <property type="protein sequence ID" value="KAF5375258.1"/>
    <property type="molecule type" value="Genomic_DNA"/>
</dbReference>
<sequence length="208" mass="23991">MVRPMYHMIESTSRHFDTSVLRMSFLPPPLLRSAQSCLRPSYRPCAHRALSYSLIVHSQKQSPAESAKSAPSEDVEEGEKEQEKEKEKEKEEEGSVDESSKITTYSEFLQKIAEPFKTASTPRNWLGQDTPFPMNESFKPPPPLSDAQREHMYKLYMLDPTANSVRALSERFHLSLKRVDAILRLKGMEHAWKKVRNVFFLAYTSVRV</sequence>
<dbReference type="GO" id="GO:0032543">
    <property type="term" value="P:mitochondrial translation"/>
    <property type="evidence" value="ECO:0007669"/>
    <property type="project" value="TreeGrafter"/>
</dbReference>
<comment type="caution">
    <text evidence="2">The sequence shown here is derived from an EMBL/GenBank/DDBJ whole genome shotgun (WGS) entry which is preliminary data.</text>
</comment>
<name>A0A8H5H1Z3_9AGAR</name>
<evidence type="ECO:0000256" key="1">
    <source>
        <dbReference type="SAM" id="MobiDB-lite"/>
    </source>
</evidence>
<dbReference type="Proteomes" id="UP000559256">
    <property type="component" value="Unassembled WGS sequence"/>
</dbReference>
<organism evidence="2 3">
    <name type="scientific">Tetrapyrgos nigripes</name>
    <dbReference type="NCBI Taxonomy" id="182062"/>
    <lineage>
        <taxon>Eukaryota</taxon>
        <taxon>Fungi</taxon>
        <taxon>Dikarya</taxon>
        <taxon>Basidiomycota</taxon>
        <taxon>Agaricomycotina</taxon>
        <taxon>Agaricomycetes</taxon>
        <taxon>Agaricomycetidae</taxon>
        <taxon>Agaricales</taxon>
        <taxon>Marasmiineae</taxon>
        <taxon>Marasmiaceae</taxon>
        <taxon>Tetrapyrgos</taxon>
    </lineage>
</organism>
<dbReference type="OrthoDB" id="10052321at2759"/>
<dbReference type="AlphaFoldDB" id="A0A8H5H1Z3"/>
<feature type="compositionally biased region" description="Low complexity" evidence="1">
    <location>
        <begin position="61"/>
        <end position="72"/>
    </location>
</feature>
<evidence type="ECO:0000313" key="3">
    <source>
        <dbReference type="Proteomes" id="UP000559256"/>
    </source>
</evidence>
<dbReference type="InterPro" id="IPR021036">
    <property type="entry name" value="Ribosomal_mS45"/>
</dbReference>
<dbReference type="GO" id="GO:0005763">
    <property type="term" value="C:mitochondrial small ribosomal subunit"/>
    <property type="evidence" value="ECO:0007669"/>
    <property type="project" value="TreeGrafter"/>
</dbReference>
<accession>A0A8H5H1Z3</accession>
<dbReference type="PANTHER" id="PTHR28158:SF1">
    <property type="entry name" value="SMALL RIBOSOMAL SUBUNIT PROTEIN MS45"/>
    <property type="match status" value="1"/>
</dbReference>
<feature type="region of interest" description="Disordered" evidence="1">
    <location>
        <begin position="61"/>
        <end position="101"/>
    </location>
</feature>
<proteinExistence type="predicted"/>
<gene>
    <name evidence="2" type="ORF">D9758_000532</name>
</gene>
<keyword evidence="3" id="KW-1185">Reference proteome</keyword>
<dbReference type="Pfam" id="PF12298">
    <property type="entry name" value="Bot1p"/>
    <property type="match status" value="1"/>
</dbReference>